<comment type="caution">
    <text evidence="1">The sequence shown here is derived from an EMBL/GenBank/DDBJ whole genome shotgun (WGS) entry which is preliminary data.</text>
</comment>
<evidence type="ECO:0000313" key="1">
    <source>
        <dbReference type="EMBL" id="MTW14555.1"/>
    </source>
</evidence>
<accession>A0A6L6QQU5</accession>
<organism evidence="1 2">
    <name type="scientific">Massilia eburnea</name>
    <dbReference type="NCBI Taxonomy" id="1776165"/>
    <lineage>
        <taxon>Bacteria</taxon>
        <taxon>Pseudomonadati</taxon>
        <taxon>Pseudomonadota</taxon>
        <taxon>Betaproteobacteria</taxon>
        <taxon>Burkholderiales</taxon>
        <taxon>Oxalobacteraceae</taxon>
        <taxon>Telluria group</taxon>
        <taxon>Massilia</taxon>
    </lineage>
</organism>
<reference evidence="1 2" key="1">
    <citation type="submission" date="2019-11" db="EMBL/GenBank/DDBJ databases">
        <title>Type strains purchased from KCTC, JCM and DSMZ.</title>
        <authorList>
            <person name="Lu H."/>
        </authorList>
    </citation>
    <scope>NUCLEOTIDE SEQUENCE [LARGE SCALE GENOMIC DNA]</scope>
    <source>
        <strain evidence="1 2">JCM 31587</strain>
    </source>
</reference>
<proteinExistence type="predicted"/>
<protein>
    <submittedName>
        <fullName evidence="1">Efflux RND transporter periplasmic adaptor subunit</fullName>
    </submittedName>
</protein>
<name>A0A6L6QQU5_9BURK</name>
<feature type="non-terminal residue" evidence="1">
    <location>
        <position position="1"/>
    </location>
</feature>
<sequence length="65" mass="6859">PDQTAKVMNIKRLHGFGALVAVSGLNGDEKIVVEGKQNLRPGAKLRIAEPAVADNGKSHKKGKAE</sequence>
<evidence type="ECO:0000313" key="2">
    <source>
        <dbReference type="Proteomes" id="UP000472320"/>
    </source>
</evidence>
<dbReference type="EMBL" id="WNKX01000053">
    <property type="protein sequence ID" value="MTW14555.1"/>
    <property type="molecule type" value="Genomic_DNA"/>
</dbReference>
<dbReference type="AlphaFoldDB" id="A0A6L6QQU5"/>
<dbReference type="Proteomes" id="UP000472320">
    <property type="component" value="Unassembled WGS sequence"/>
</dbReference>
<keyword evidence="2" id="KW-1185">Reference proteome</keyword>
<gene>
    <name evidence="1" type="ORF">GM658_28470</name>
</gene>